<dbReference type="InterPro" id="IPR027417">
    <property type="entry name" value="P-loop_NTPase"/>
</dbReference>
<accession>A0A9D9H0X0</accession>
<organism evidence="10 11">
    <name type="scientific">Candidatus Fimicola merdigallinarum</name>
    <dbReference type="NCBI Taxonomy" id="2840819"/>
    <lineage>
        <taxon>Bacteria</taxon>
        <taxon>Bacillati</taxon>
        <taxon>Bacillota</taxon>
        <taxon>Clostridia</taxon>
        <taxon>Lachnospirales</taxon>
        <taxon>Lachnospiraceae</taxon>
        <taxon>Lachnospiraceae incertae sedis</taxon>
        <taxon>Candidatus Fimicola</taxon>
    </lineage>
</organism>
<dbReference type="SUPFAM" id="SSF52540">
    <property type="entry name" value="P-loop containing nucleoside triphosphate hydrolases"/>
    <property type="match status" value="1"/>
</dbReference>
<gene>
    <name evidence="8" type="primary">cmk</name>
    <name evidence="10" type="ORF">IAC55_04675</name>
</gene>
<keyword evidence="4 8" id="KW-0418">Kinase</keyword>
<feature type="domain" description="Cytidylate kinase" evidence="9">
    <location>
        <begin position="6"/>
        <end position="219"/>
    </location>
</feature>
<dbReference type="Gene3D" id="3.40.50.300">
    <property type="entry name" value="P-loop containing nucleotide triphosphate hydrolases"/>
    <property type="match status" value="1"/>
</dbReference>
<evidence type="ECO:0000256" key="6">
    <source>
        <dbReference type="ARBA" id="ARBA00047615"/>
    </source>
</evidence>
<keyword evidence="2 8" id="KW-0808">Transferase</keyword>
<name>A0A9D9H0X0_9FIRM</name>
<dbReference type="GO" id="GO:0005829">
    <property type="term" value="C:cytosol"/>
    <property type="evidence" value="ECO:0007669"/>
    <property type="project" value="TreeGrafter"/>
</dbReference>
<evidence type="ECO:0000256" key="8">
    <source>
        <dbReference type="HAMAP-Rule" id="MF_00238"/>
    </source>
</evidence>
<comment type="similarity">
    <text evidence="1 8">Belongs to the cytidylate kinase family. Type 1 subfamily.</text>
</comment>
<dbReference type="InterPro" id="IPR003136">
    <property type="entry name" value="Cytidylate_kin"/>
</dbReference>
<evidence type="ECO:0000313" key="11">
    <source>
        <dbReference type="Proteomes" id="UP000823611"/>
    </source>
</evidence>
<dbReference type="Pfam" id="PF02224">
    <property type="entry name" value="Cytidylate_kin"/>
    <property type="match status" value="1"/>
</dbReference>
<dbReference type="NCBIfam" id="TIGR00017">
    <property type="entry name" value="cmk"/>
    <property type="match status" value="1"/>
</dbReference>
<dbReference type="PANTHER" id="PTHR21299:SF2">
    <property type="entry name" value="CYTIDYLATE KINASE"/>
    <property type="match status" value="1"/>
</dbReference>
<comment type="caution">
    <text evidence="10">The sequence shown here is derived from an EMBL/GenBank/DDBJ whole genome shotgun (WGS) entry which is preliminary data.</text>
</comment>
<dbReference type="CDD" id="cd02020">
    <property type="entry name" value="CMPK"/>
    <property type="match status" value="1"/>
</dbReference>
<dbReference type="Proteomes" id="UP000823611">
    <property type="component" value="Unassembled WGS sequence"/>
</dbReference>
<dbReference type="GO" id="GO:0036431">
    <property type="term" value="F:dCMP kinase activity"/>
    <property type="evidence" value="ECO:0007669"/>
    <property type="project" value="InterPro"/>
</dbReference>
<comment type="subcellular location">
    <subcellularLocation>
        <location evidence="8">Cytoplasm</location>
    </subcellularLocation>
</comment>
<dbReference type="AlphaFoldDB" id="A0A9D9H0X0"/>
<comment type="catalytic activity">
    <reaction evidence="7 8">
        <text>CMP + ATP = CDP + ADP</text>
        <dbReference type="Rhea" id="RHEA:11600"/>
        <dbReference type="ChEBI" id="CHEBI:30616"/>
        <dbReference type="ChEBI" id="CHEBI:58069"/>
        <dbReference type="ChEBI" id="CHEBI:60377"/>
        <dbReference type="ChEBI" id="CHEBI:456216"/>
        <dbReference type="EC" id="2.7.4.25"/>
    </reaction>
</comment>
<dbReference type="GO" id="GO:0015949">
    <property type="term" value="P:nucleobase-containing small molecule interconversion"/>
    <property type="evidence" value="ECO:0007669"/>
    <property type="project" value="TreeGrafter"/>
</dbReference>
<dbReference type="HAMAP" id="MF_00238">
    <property type="entry name" value="Cytidyl_kinase_type1"/>
    <property type="match status" value="1"/>
</dbReference>
<keyword evidence="8" id="KW-0963">Cytoplasm</keyword>
<evidence type="ECO:0000259" key="9">
    <source>
        <dbReference type="Pfam" id="PF02224"/>
    </source>
</evidence>
<evidence type="ECO:0000256" key="3">
    <source>
        <dbReference type="ARBA" id="ARBA00022741"/>
    </source>
</evidence>
<keyword evidence="3 8" id="KW-0547">Nucleotide-binding</keyword>
<proteinExistence type="inferred from homology"/>
<dbReference type="PANTHER" id="PTHR21299">
    <property type="entry name" value="CYTIDYLATE KINASE/PANTOATE-BETA-ALANINE LIGASE"/>
    <property type="match status" value="1"/>
</dbReference>
<evidence type="ECO:0000256" key="7">
    <source>
        <dbReference type="ARBA" id="ARBA00048478"/>
    </source>
</evidence>
<evidence type="ECO:0000256" key="1">
    <source>
        <dbReference type="ARBA" id="ARBA00009427"/>
    </source>
</evidence>
<dbReference type="GO" id="GO:0005524">
    <property type="term" value="F:ATP binding"/>
    <property type="evidence" value="ECO:0007669"/>
    <property type="project" value="UniProtKB-UniRule"/>
</dbReference>
<dbReference type="InterPro" id="IPR011994">
    <property type="entry name" value="Cytidylate_kinase_dom"/>
</dbReference>
<evidence type="ECO:0000313" key="10">
    <source>
        <dbReference type="EMBL" id="MBO8434600.1"/>
    </source>
</evidence>
<protein>
    <recommendedName>
        <fullName evidence="8">Cytidylate kinase</fullName>
        <shortName evidence="8">CK</shortName>
        <ecNumber evidence="8">2.7.4.25</ecNumber>
    </recommendedName>
    <alternativeName>
        <fullName evidence="8">Cytidine monophosphate kinase</fullName>
        <shortName evidence="8">CMP kinase</shortName>
    </alternativeName>
</protein>
<evidence type="ECO:0000256" key="5">
    <source>
        <dbReference type="ARBA" id="ARBA00022840"/>
    </source>
</evidence>
<dbReference type="EC" id="2.7.4.25" evidence="8"/>
<evidence type="ECO:0000256" key="4">
    <source>
        <dbReference type="ARBA" id="ARBA00022777"/>
    </source>
</evidence>
<evidence type="ECO:0000256" key="2">
    <source>
        <dbReference type="ARBA" id="ARBA00022679"/>
    </source>
</evidence>
<sequence length="223" mass="24559">MRNISVAVDGPAGSGKSTVAKLIAKKMNIVYIDTGAMYRAVGLYCLENGIDTKNEREVLDILPKIDLDIKANSNGQTILLNGVDVTSKVRTQEAGKSASDVAQILGVREKLVEIQREMAKGTSVIMDGRDIGTNVLPNADVKIFLNATVLERAKRRVGELQALGETPDLESIKEQIRKRDENDINREHNPLRKAEDAFELDTTGMTIEEVTEKILSIIEEKVK</sequence>
<dbReference type="EMBL" id="JADIMX010000088">
    <property type="protein sequence ID" value="MBO8434600.1"/>
    <property type="molecule type" value="Genomic_DNA"/>
</dbReference>
<reference evidence="10" key="1">
    <citation type="submission" date="2020-10" db="EMBL/GenBank/DDBJ databases">
        <authorList>
            <person name="Gilroy R."/>
        </authorList>
    </citation>
    <scope>NUCLEOTIDE SEQUENCE</scope>
    <source>
        <strain evidence="10">F6-4510</strain>
    </source>
</reference>
<keyword evidence="5 8" id="KW-0067">ATP-binding</keyword>
<feature type="binding site" evidence="8">
    <location>
        <begin position="10"/>
        <end position="18"/>
    </location>
    <ligand>
        <name>ATP</name>
        <dbReference type="ChEBI" id="CHEBI:30616"/>
    </ligand>
</feature>
<comment type="catalytic activity">
    <reaction evidence="6 8">
        <text>dCMP + ATP = dCDP + ADP</text>
        <dbReference type="Rhea" id="RHEA:25094"/>
        <dbReference type="ChEBI" id="CHEBI:30616"/>
        <dbReference type="ChEBI" id="CHEBI:57566"/>
        <dbReference type="ChEBI" id="CHEBI:58593"/>
        <dbReference type="ChEBI" id="CHEBI:456216"/>
        <dbReference type="EC" id="2.7.4.25"/>
    </reaction>
</comment>
<dbReference type="GO" id="GO:0006220">
    <property type="term" value="P:pyrimidine nucleotide metabolic process"/>
    <property type="evidence" value="ECO:0007669"/>
    <property type="project" value="UniProtKB-UniRule"/>
</dbReference>
<reference evidence="10" key="2">
    <citation type="journal article" date="2021" name="PeerJ">
        <title>Extensive microbial diversity within the chicken gut microbiome revealed by metagenomics and culture.</title>
        <authorList>
            <person name="Gilroy R."/>
            <person name="Ravi A."/>
            <person name="Getino M."/>
            <person name="Pursley I."/>
            <person name="Horton D.L."/>
            <person name="Alikhan N.F."/>
            <person name="Baker D."/>
            <person name="Gharbi K."/>
            <person name="Hall N."/>
            <person name="Watson M."/>
            <person name="Adriaenssens E.M."/>
            <person name="Foster-Nyarko E."/>
            <person name="Jarju S."/>
            <person name="Secka A."/>
            <person name="Antonio M."/>
            <person name="Oren A."/>
            <person name="Chaudhuri R.R."/>
            <person name="La Ragione R."/>
            <person name="Hildebrand F."/>
            <person name="Pallen M.J."/>
        </authorList>
    </citation>
    <scope>NUCLEOTIDE SEQUENCE</scope>
    <source>
        <strain evidence="10">F6-4510</strain>
    </source>
</reference>